<keyword evidence="2 8" id="KW-0808">Transferase</keyword>
<evidence type="ECO:0000313" key="12">
    <source>
        <dbReference type="Proteomes" id="UP000293912"/>
    </source>
</evidence>
<evidence type="ECO:0000256" key="9">
    <source>
        <dbReference type="NCBIfam" id="TIGR00938"/>
    </source>
</evidence>
<evidence type="ECO:0000256" key="8">
    <source>
        <dbReference type="HAMAP-Rule" id="MF_00301"/>
    </source>
</evidence>
<proteinExistence type="inferred from homology"/>
<evidence type="ECO:0000256" key="5">
    <source>
        <dbReference type="ARBA" id="ARBA00022777"/>
    </source>
</evidence>
<keyword evidence="6 8" id="KW-0067">ATP-binding</keyword>
<reference evidence="11 12" key="1">
    <citation type="submission" date="2019-03" db="EMBL/GenBank/DDBJ databases">
        <authorList>
            <person name="Sebastian G."/>
            <person name="Baumann P."/>
            <person name="Ruckert C."/>
            <person name="Kalinowski J."/>
            <person name="Nebel B."/>
            <person name="Takors R."/>
            <person name="Blombach B."/>
        </authorList>
    </citation>
    <scope>NUCLEOTIDE SEQUENCE [LARGE SCALE GENOMIC DNA]</scope>
    <source>
        <strain evidence="11 12">DSM 1084</strain>
    </source>
</reference>
<keyword evidence="12" id="KW-1185">Reference proteome</keyword>
<comment type="catalytic activity">
    <reaction evidence="8">
        <text>L-homoserine + ATP = O-phospho-L-homoserine + ADP + H(+)</text>
        <dbReference type="Rhea" id="RHEA:13985"/>
        <dbReference type="ChEBI" id="CHEBI:15378"/>
        <dbReference type="ChEBI" id="CHEBI:30616"/>
        <dbReference type="ChEBI" id="CHEBI:57476"/>
        <dbReference type="ChEBI" id="CHEBI:57590"/>
        <dbReference type="ChEBI" id="CHEBI:456216"/>
        <dbReference type="EC" id="2.7.1.39"/>
    </reaction>
</comment>
<dbReference type="GO" id="GO:0005524">
    <property type="term" value="F:ATP binding"/>
    <property type="evidence" value="ECO:0007669"/>
    <property type="project" value="UniProtKB-KW"/>
</dbReference>
<keyword evidence="4 8" id="KW-0547">Nucleotide-binding</keyword>
<dbReference type="PANTHER" id="PTHR21064">
    <property type="entry name" value="AMINOGLYCOSIDE PHOSPHOTRANSFERASE DOMAIN-CONTAINING PROTEIN-RELATED"/>
    <property type="match status" value="1"/>
</dbReference>
<dbReference type="Gene3D" id="3.90.1200.10">
    <property type="match status" value="1"/>
</dbReference>
<gene>
    <name evidence="8 11" type="primary">thrB</name>
    <name evidence="11" type="ORF">HPF_09330</name>
</gene>
<dbReference type="RefSeq" id="WP_133156438.1">
    <property type="nucleotide sequence ID" value="NZ_CP037867.1"/>
</dbReference>
<dbReference type="NCBIfam" id="NF003558">
    <property type="entry name" value="PRK05231.1"/>
    <property type="match status" value="1"/>
</dbReference>
<dbReference type="InterPro" id="IPR002575">
    <property type="entry name" value="Aminoglycoside_PTrfase"/>
</dbReference>
<feature type="domain" description="Aminoglycoside phosphotransferase" evidence="10">
    <location>
        <begin position="27"/>
        <end position="258"/>
    </location>
</feature>
<dbReference type="AlphaFoldDB" id="A0A4P6WWD7"/>
<evidence type="ECO:0000256" key="2">
    <source>
        <dbReference type="ARBA" id="ARBA00022679"/>
    </source>
</evidence>
<dbReference type="GO" id="GO:0004413">
    <property type="term" value="F:homoserine kinase activity"/>
    <property type="evidence" value="ECO:0007669"/>
    <property type="project" value="UniProtKB-UniRule"/>
</dbReference>
<accession>A0A4P6WWD7</accession>
<evidence type="ECO:0000256" key="6">
    <source>
        <dbReference type="ARBA" id="ARBA00022840"/>
    </source>
</evidence>
<keyword evidence="1 8" id="KW-0028">Amino-acid biosynthesis</keyword>
<dbReference type="EC" id="2.7.1.39" evidence="8 9"/>
<evidence type="ECO:0000256" key="7">
    <source>
        <dbReference type="ARBA" id="ARBA00038240"/>
    </source>
</evidence>
<dbReference type="UniPathway" id="UPA00050">
    <property type="reaction ID" value="UER00064"/>
</dbReference>
<comment type="similarity">
    <text evidence="7 8">Belongs to the pseudomonas-type ThrB family.</text>
</comment>
<dbReference type="SUPFAM" id="SSF56112">
    <property type="entry name" value="Protein kinase-like (PK-like)"/>
    <property type="match status" value="1"/>
</dbReference>
<dbReference type="GO" id="GO:0009088">
    <property type="term" value="P:threonine biosynthetic process"/>
    <property type="evidence" value="ECO:0007669"/>
    <property type="project" value="UniProtKB-UniRule"/>
</dbReference>
<dbReference type="InterPro" id="IPR050249">
    <property type="entry name" value="Pseudomonas-type_ThrB"/>
</dbReference>
<evidence type="ECO:0000259" key="10">
    <source>
        <dbReference type="Pfam" id="PF01636"/>
    </source>
</evidence>
<evidence type="ECO:0000256" key="1">
    <source>
        <dbReference type="ARBA" id="ARBA00022605"/>
    </source>
</evidence>
<dbReference type="Gene3D" id="3.30.200.20">
    <property type="entry name" value="Phosphorylase Kinase, domain 1"/>
    <property type="match status" value="1"/>
</dbReference>
<dbReference type="Pfam" id="PF01636">
    <property type="entry name" value="APH"/>
    <property type="match status" value="1"/>
</dbReference>
<evidence type="ECO:0000313" key="11">
    <source>
        <dbReference type="EMBL" id="QBM27887.1"/>
    </source>
</evidence>
<dbReference type="InterPro" id="IPR011009">
    <property type="entry name" value="Kinase-like_dom_sf"/>
</dbReference>
<dbReference type="NCBIfam" id="TIGR00938">
    <property type="entry name" value="thrB_alt"/>
    <property type="match status" value="1"/>
</dbReference>
<dbReference type="KEGG" id="hpse:HPF_09330"/>
<dbReference type="EMBL" id="CP037867">
    <property type="protein sequence ID" value="QBM27887.1"/>
    <property type="molecule type" value="Genomic_DNA"/>
</dbReference>
<evidence type="ECO:0000256" key="4">
    <source>
        <dbReference type="ARBA" id="ARBA00022741"/>
    </source>
</evidence>
<keyword evidence="3 8" id="KW-0791">Threonine biosynthesis</keyword>
<dbReference type="PANTHER" id="PTHR21064:SF6">
    <property type="entry name" value="AMINOGLYCOSIDE PHOSPHOTRANSFERASE DOMAIN-CONTAINING PROTEIN"/>
    <property type="match status" value="1"/>
</dbReference>
<protein>
    <recommendedName>
        <fullName evidence="8 9">Homoserine kinase</fullName>
        <shortName evidence="8">HK</shortName>
        <shortName evidence="8">HSK</shortName>
        <ecNumber evidence="8 9">2.7.1.39</ecNumber>
    </recommendedName>
</protein>
<dbReference type="HAMAP" id="MF_00301">
    <property type="entry name" value="Homoser_kinase_2"/>
    <property type="match status" value="1"/>
</dbReference>
<sequence length="336" mass="37611">MAVYTEVPQDEAAALLRELQLGELTALRGIQGGIENTNYFATTVLDGAETEHVLTVFERLGFEQLPYYLRLMKHLAQKGIPVPEPAANTRGEILHRLQGKPAAVVNKLAGHSELRPSVVHCEAVGAMLARMHLAGQDFAMQQPNLRGLAWWNETVPVVLPHLSDDQATLIRSELAYQNHVAAQPAFKALPHGPVHADLFRDNVMFDGDRLCGFFDFYFAGNDSWLFDLAVTLNDWCIFHGDEAADGLHDERRAHAMLASYQSVRPLTAAERQLLPAMLRAGALRFWLSRLWDWHLPREAAMLKPHDPGHFERVLRERVRQARDLADSLRDAGGVPA</sequence>
<dbReference type="Proteomes" id="UP000293912">
    <property type="component" value="Chromosome"/>
</dbReference>
<comment type="pathway">
    <text evidence="8">Amino-acid biosynthesis; L-threonine biosynthesis; L-threonine from L-aspartate: step 4/5.</text>
</comment>
<dbReference type="CDD" id="cd05153">
    <property type="entry name" value="HomoserineK_II"/>
    <property type="match status" value="1"/>
</dbReference>
<organism evidence="11 12">
    <name type="scientific">Hydrogenophaga pseudoflava</name>
    <name type="common">Pseudomonas carboxydoflava</name>
    <dbReference type="NCBI Taxonomy" id="47421"/>
    <lineage>
        <taxon>Bacteria</taxon>
        <taxon>Pseudomonadati</taxon>
        <taxon>Pseudomonadota</taxon>
        <taxon>Betaproteobacteria</taxon>
        <taxon>Burkholderiales</taxon>
        <taxon>Comamonadaceae</taxon>
        <taxon>Hydrogenophaga</taxon>
    </lineage>
</organism>
<dbReference type="InterPro" id="IPR005280">
    <property type="entry name" value="Homoserine_kinase_II"/>
</dbReference>
<name>A0A4P6WWD7_HYDPS</name>
<keyword evidence="5 8" id="KW-0418">Kinase</keyword>
<evidence type="ECO:0000256" key="3">
    <source>
        <dbReference type="ARBA" id="ARBA00022697"/>
    </source>
</evidence>